<proteinExistence type="inferred from homology"/>
<dbReference type="GO" id="GO:0016887">
    <property type="term" value="F:ATP hydrolysis activity"/>
    <property type="evidence" value="ECO:0007669"/>
    <property type="project" value="InterPro"/>
</dbReference>
<evidence type="ECO:0000256" key="3">
    <source>
        <dbReference type="ARBA" id="ARBA00022490"/>
    </source>
</evidence>
<evidence type="ECO:0000256" key="6">
    <source>
        <dbReference type="ARBA" id="ARBA00023186"/>
    </source>
</evidence>
<dbReference type="FunFam" id="3.30.260.10:FF:000017">
    <property type="entry name" value="T-complex protein 1 subunit zeta"/>
    <property type="match status" value="1"/>
</dbReference>
<keyword evidence="6 7" id="KW-0143">Chaperone</keyword>
<gene>
    <name evidence="8" type="ORF">PPYR1160_LOCUS10159</name>
</gene>
<dbReference type="InterPro" id="IPR027410">
    <property type="entry name" value="TCP-1-like_intermed_sf"/>
</dbReference>
<dbReference type="FunFam" id="1.10.560.10:FF:000038">
    <property type="entry name" value="Chaperonin containing TCP1 subunit 6B"/>
    <property type="match status" value="1"/>
</dbReference>
<keyword evidence="3" id="KW-0963">Cytoplasm</keyword>
<dbReference type="AlphaFoldDB" id="A0A7R9YD60"/>
<dbReference type="FunFam" id="1.10.560.10:FF:000058">
    <property type="entry name" value="T-complex protein 1 subunit zeta"/>
    <property type="match status" value="1"/>
</dbReference>
<dbReference type="InterPro" id="IPR002423">
    <property type="entry name" value="Cpn60/GroEL/TCP-1"/>
</dbReference>
<evidence type="ECO:0000256" key="5">
    <source>
        <dbReference type="ARBA" id="ARBA00022840"/>
    </source>
</evidence>
<dbReference type="InterPro" id="IPR027413">
    <property type="entry name" value="GROEL-like_equatorial_sf"/>
</dbReference>
<evidence type="ECO:0000313" key="8">
    <source>
        <dbReference type="EMBL" id="CAD8260657.1"/>
    </source>
</evidence>
<dbReference type="GO" id="GO:0051082">
    <property type="term" value="F:unfolded protein binding"/>
    <property type="evidence" value="ECO:0007669"/>
    <property type="project" value="InterPro"/>
</dbReference>
<dbReference type="NCBIfam" id="TIGR02347">
    <property type="entry name" value="chap_CCT_zeta"/>
    <property type="match status" value="1"/>
</dbReference>
<dbReference type="EMBL" id="HBEA01013368">
    <property type="protein sequence ID" value="CAD8260657.1"/>
    <property type="molecule type" value="Transcribed_RNA"/>
</dbReference>
<dbReference type="Gene3D" id="3.50.7.10">
    <property type="entry name" value="GroEL"/>
    <property type="match status" value="1"/>
</dbReference>
<evidence type="ECO:0000256" key="2">
    <source>
        <dbReference type="ARBA" id="ARBA00008020"/>
    </source>
</evidence>
<dbReference type="InterPro" id="IPR027409">
    <property type="entry name" value="GroEL-like_apical_dom_sf"/>
</dbReference>
<reference evidence="8" key="1">
    <citation type="submission" date="2021-01" db="EMBL/GenBank/DDBJ databases">
        <authorList>
            <person name="Corre E."/>
            <person name="Pelletier E."/>
            <person name="Niang G."/>
            <person name="Scheremetjew M."/>
            <person name="Finn R."/>
            <person name="Kale V."/>
            <person name="Holt S."/>
            <person name="Cochrane G."/>
            <person name="Meng A."/>
            <person name="Brown T."/>
            <person name="Cohen L."/>
        </authorList>
    </citation>
    <scope>NUCLEOTIDE SEQUENCE</scope>
    <source>
        <strain evidence="8">CCMP2078</strain>
    </source>
</reference>
<dbReference type="GO" id="GO:0005524">
    <property type="term" value="F:ATP binding"/>
    <property type="evidence" value="ECO:0007669"/>
    <property type="project" value="UniProtKB-KW"/>
</dbReference>
<sequence>MAAPTRLVNPNAEVVAKSQALAVNVAAAKGLQQVLKSNLGPRGTLKMLVGGAGQIKITKDGKVLLGEMQIQHPTAAMIARTATAQDDIVGDGTTSAVLLTGELLKQAERYLTEGLHPRVIADGFDAARDHVLDLLEGFKMEQGDVLENRELLVSVARTCLRTKLAAELADQLTESVVDAVLCVASARESVGPNPMPTELDVDLHMVEIMHMKHQSAHDTRLVRGLVLDHGGRHPDMPSMLENCHIMICNVSFEYEKTEVNSSFMFKNAEEREKLVESERRFTDQKVRQVVEFKRMVCKNNETFVIINQKGIDPLSLDIFAKEGILALRRAKRRNMERLMLACGGTQVNSTDDLDRGSLGFAGRVYEQTLGDEKYTFVEDVRHPRSCTILIKGPNNYTIEQIKDAVRDGLRAVKNVIIDGAVIPGGGAFEIAAAESLMRFKRDEIRGRAKIGVQAFADALLIIPKVLAENSGFDVQECLIQLEEEHRNRGVAVGLDVNTGEPMLPDQEGIWDSYSVKRQCLHLCTILATQILLVDEVMRAGAQMGGKPPMNPEDGME</sequence>
<evidence type="ECO:0008006" key="9">
    <source>
        <dbReference type="Google" id="ProtNLM"/>
    </source>
</evidence>
<dbReference type="InterPro" id="IPR017998">
    <property type="entry name" value="Chaperone_TCP-1"/>
</dbReference>
<dbReference type="FunFam" id="3.50.7.10:FF:000004">
    <property type="entry name" value="T-complex protein 1 subunit zeta"/>
    <property type="match status" value="1"/>
</dbReference>
<comment type="similarity">
    <text evidence="2 7">Belongs to the TCP-1 chaperonin family.</text>
</comment>
<evidence type="ECO:0000256" key="4">
    <source>
        <dbReference type="ARBA" id="ARBA00022741"/>
    </source>
</evidence>
<evidence type="ECO:0000256" key="7">
    <source>
        <dbReference type="RuleBase" id="RU004187"/>
    </source>
</evidence>
<dbReference type="GO" id="GO:0140662">
    <property type="term" value="F:ATP-dependent protein folding chaperone"/>
    <property type="evidence" value="ECO:0007669"/>
    <property type="project" value="InterPro"/>
</dbReference>
<dbReference type="GO" id="GO:0005737">
    <property type="term" value="C:cytoplasm"/>
    <property type="evidence" value="ECO:0007669"/>
    <property type="project" value="UniProtKB-SubCell"/>
</dbReference>
<keyword evidence="4 7" id="KW-0547">Nucleotide-binding</keyword>
<dbReference type="SUPFAM" id="SSF52029">
    <property type="entry name" value="GroEL apical domain-like"/>
    <property type="match status" value="1"/>
</dbReference>
<dbReference type="Pfam" id="PF00118">
    <property type="entry name" value="Cpn60_TCP1"/>
    <property type="match status" value="1"/>
</dbReference>
<accession>A0A7R9YD60</accession>
<name>A0A7R9YD60_9STRA</name>
<dbReference type="PROSITE" id="PS00995">
    <property type="entry name" value="TCP1_3"/>
    <property type="match status" value="1"/>
</dbReference>
<evidence type="ECO:0000256" key="1">
    <source>
        <dbReference type="ARBA" id="ARBA00004496"/>
    </source>
</evidence>
<dbReference type="InterPro" id="IPR053374">
    <property type="entry name" value="TCP-1_chaperonin"/>
</dbReference>
<dbReference type="SUPFAM" id="SSF48592">
    <property type="entry name" value="GroEL equatorial domain-like"/>
    <property type="match status" value="1"/>
</dbReference>
<protein>
    <recommendedName>
        <fullName evidence="9">T-complex protein 1 subunit zeta</fullName>
    </recommendedName>
</protein>
<dbReference type="PRINTS" id="PR00304">
    <property type="entry name" value="TCOMPLEXTCP1"/>
</dbReference>
<dbReference type="NCBIfam" id="NF041083">
    <property type="entry name" value="thermosome_beta"/>
    <property type="match status" value="1"/>
</dbReference>
<dbReference type="Gene3D" id="3.30.260.10">
    <property type="entry name" value="TCP-1-like chaperonin intermediate domain"/>
    <property type="match status" value="1"/>
</dbReference>
<dbReference type="PROSITE" id="PS00751">
    <property type="entry name" value="TCP1_2"/>
    <property type="match status" value="1"/>
</dbReference>
<keyword evidence="5 7" id="KW-0067">ATP-binding</keyword>
<dbReference type="SUPFAM" id="SSF54849">
    <property type="entry name" value="GroEL-intermediate domain like"/>
    <property type="match status" value="1"/>
</dbReference>
<comment type="subcellular location">
    <subcellularLocation>
        <location evidence="1">Cytoplasm</location>
    </subcellularLocation>
</comment>
<dbReference type="CDD" id="cd03342">
    <property type="entry name" value="TCP1_zeta"/>
    <property type="match status" value="1"/>
</dbReference>
<dbReference type="Gene3D" id="1.10.560.10">
    <property type="entry name" value="GroEL-like equatorial domain"/>
    <property type="match status" value="1"/>
</dbReference>
<dbReference type="PANTHER" id="PTHR11353">
    <property type="entry name" value="CHAPERONIN"/>
    <property type="match status" value="1"/>
</dbReference>
<dbReference type="InterPro" id="IPR002194">
    <property type="entry name" value="Chaperonin_TCP-1_CS"/>
</dbReference>
<dbReference type="PROSITE" id="PS00750">
    <property type="entry name" value="TCP1_1"/>
    <property type="match status" value="1"/>
</dbReference>
<dbReference type="InterPro" id="IPR012722">
    <property type="entry name" value="Chap_CCT_zeta"/>
</dbReference>
<organism evidence="8">
    <name type="scientific">Pinguiococcus pyrenoidosus</name>
    <dbReference type="NCBI Taxonomy" id="172671"/>
    <lineage>
        <taxon>Eukaryota</taxon>
        <taxon>Sar</taxon>
        <taxon>Stramenopiles</taxon>
        <taxon>Ochrophyta</taxon>
        <taxon>Pinguiophyceae</taxon>
        <taxon>Pinguiochrysidales</taxon>
        <taxon>Pinguiochrysidaceae</taxon>
        <taxon>Pinguiococcus</taxon>
    </lineage>
</organism>